<name>A0A7V4WW16_CALAY</name>
<evidence type="ECO:0000259" key="1">
    <source>
        <dbReference type="PROSITE" id="PS51724"/>
    </source>
</evidence>
<sequence>MSQMSFAQFRNLIIGFYVLVFCSGLAVAQDTYQSLYNLYEQQQFERLKIELKKYSTGTSAPLEIRFFNALFEQDAELAKQEYQYVFDHARGRLKSLAADKLREYYYALGYYVNADKYHKFIVENKADDNSGVTQNKPELRGENKNIPYFIQVGAFGLKDNARELSQMLATQDLPARIVERTVNGKTLFCVWVEGKNSFESTLQYADKIKSKYDLEYRIIKP</sequence>
<dbReference type="InterPro" id="IPR036680">
    <property type="entry name" value="SPOR-like_sf"/>
</dbReference>
<evidence type="ECO:0000313" key="2">
    <source>
        <dbReference type="EMBL" id="HGY56750.1"/>
    </source>
</evidence>
<gene>
    <name evidence="2" type="ORF">ENK44_13675</name>
</gene>
<organism evidence="2">
    <name type="scientific">Caldithrix abyssi</name>
    <dbReference type="NCBI Taxonomy" id="187145"/>
    <lineage>
        <taxon>Bacteria</taxon>
        <taxon>Pseudomonadati</taxon>
        <taxon>Calditrichota</taxon>
        <taxon>Calditrichia</taxon>
        <taxon>Calditrichales</taxon>
        <taxon>Calditrichaceae</taxon>
        <taxon>Caldithrix</taxon>
    </lineage>
</organism>
<dbReference type="AlphaFoldDB" id="A0A7V4WW16"/>
<feature type="domain" description="SPOR" evidence="1">
    <location>
        <begin position="142"/>
        <end position="221"/>
    </location>
</feature>
<dbReference type="Proteomes" id="UP000885779">
    <property type="component" value="Unassembled WGS sequence"/>
</dbReference>
<reference evidence="2" key="1">
    <citation type="journal article" date="2020" name="mSystems">
        <title>Genome- and Community-Level Interaction Insights into Carbon Utilization and Element Cycling Functions of Hydrothermarchaeota in Hydrothermal Sediment.</title>
        <authorList>
            <person name="Zhou Z."/>
            <person name="Liu Y."/>
            <person name="Xu W."/>
            <person name="Pan J."/>
            <person name="Luo Z.H."/>
            <person name="Li M."/>
        </authorList>
    </citation>
    <scope>NUCLEOTIDE SEQUENCE [LARGE SCALE GENOMIC DNA]</scope>
    <source>
        <strain evidence="2">HyVt-577</strain>
    </source>
</reference>
<dbReference type="EMBL" id="DRQG01000128">
    <property type="protein sequence ID" value="HGY56750.1"/>
    <property type="molecule type" value="Genomic_DNA"/>
</dbReference>
<dbReference type="Pfam" id="PF05036">
    <property type="entry name" value="SPOR"/>
    <property type="match status" value="1"/>
</dbReference>
<dbReference type="Gene3D" id="3.30.70.1070">
    <property type="entry name" value="Sporulation related repeat"/>
    <property type="match status" value="1"/>
</dbReference>
<accession>A0A7V4WW16</accession>
<comment type="caution">
    <text evidence="2">The sequence shown here is derived from an EMBL/GenBank/DDBJ whole genome shotgun (WGS) entry which is preliminary data.</text>
</comment>
<dbReference type="SUPFAM" id="SSF110997">
    <property type="entry name" value="Sporulation related repeat"/>
    <property type="match status" value="1"/>
</dbReference>
<dbReference type="InterPro" id="IPR007730">
    <property type="entry name" value="SPOR-like_dom"/>
</dbReference>
<proteinExistence type="predicted"/>
<dbReference type="GO" id="GO:0042834">
    <property type="term" value="F:peptidoglycan binding"/>
    <property type="evidence" value="ECO:0007669"/>
    <property type="project" value="InterPro"/>
</dbReference>
<protein>
    <submittedName>
        <fullName evidence="2">SPOR domain-containing protein</fullName>
    </submittedName>
</protein>
<dbReference type="PROSITE" id="PS51724">
    <property type="entry name" value="SPOR"/>
    <property type="match status" value="1"/>
</dbReference>